<feature type="compositionally biased region" description="Polar residues" evidence="2">
    <location>
        <begin position="398"/>
        <end position="407"/>
    </location>
</feature>
<dbReference type="Pfam" id="PF08265">
    <property type="entry name" value="YL1_C"/>
    <property type="match status" value="1"/>
</dbReference>
<dbReference type="RefSeq" id="XP_064705172.1">
    <property type="nucleotide sequence ID" value="XM_064847451.1"/>
</dbReference>
<comment type="similarity">
    <text evidence="1">Belongs to the VPS72/YL1 family.</text>
</comment>
<gene>
    <name evidence="4" type="ORF">LTR84_003868</name>
</gene>
<dbReference type="InterPro" id="IPR046757">
    <property type="entry name" value="YL1_N"/>
</dbReference>
<organism evidence="4 5">
    <name type="scientific">Exophiala bonariae</name>
    <dbReference type="NCBI Taxonomy" id="1690606"/>
    <lineage>
        <taxon>Eukaryota</taxon>
        <taxon>Fungi</taxon>
        <taxon>Dikarya</taxon>
        <taxon>Ascomycota</taxon>
        <taxon>Pezizomycotina</taxon>
        <taxon>Eurotiomycetes</taxon>
        <taxon>Chaetothyriomycetidae</taxon>
        <taxon>Chaetothyriales</taxon>
        <taxon>Herpotrichiellaceae</taxon>
        <taxon>Exophiala</taxon>
    </lineage>
</organism>
<evidence type="ECO:0000256" key="1">
    <source>
        <dbReference type="ARBA" id="ARBA00006832"/>
    </source>
</evidence>
<feature type="region of interest" description="Disordered" evidence="2">
    <location>
        <begin position="450"/>
        <end position="582"/>
    </location>
</feature>
<dbReference type="Pfam" id="PF05764">
    <property type="entry name" value="YL1"/>
    <property type="match status" value="1"/>
</dbReference>
<feature type="compositionally biased region" description="Basic and acidic residues" evidence="2">
    <location>
        <begin position="459"/>
        <end position="477"/>
    </location>
</feature>
<protein>
    <recommendedName>
        <fullName evidence="3">Vps72/YL1 C-terminal domain-containing protein</fullName>
    </recommendedName>
</protein>
<reference evidence="4 5" key="1">
    <citation type="submission" date="2023-08" db="EMBL/GenBank/DDBJ databases">
        <title>Black Yeasts Isolated from many extreme environments.</title>
        <authorList>
            <person name="Coleine C."/>
            <person name="Stajich J.E."/>
            <person name="Selbmann L."/>
        </authorList>
    </citation>
    <scope>NUCLEOTIDE SEQUENCE [LARGE SCALE GENOMIC DNA]</scope>
    <source>
        <strain evidence="4 5">CCFEE 5792</strain>
    </source>
</reference>
<feature type="compositionally biased region" description="Basic and acidic residues" evidence="2">
    <location>
        <begin position="541"/>
        <end position="555"/>
    </location>
</feature>
<dbReference type="AlphaFoldDB" id="A0AAV9NA39"/>
<keyword evidence="5" id="KW-1185">Reference proteome</keyword>
<dbReference type="Proteomes" id="UP001358417">
    <property type="component" value="Unassembled WGS sequence"/>
</dbReference>
<dbReference type="GO" id="GO:0005634">
    <property type="term" value="C:nucleus"/>
    <property type="evidence" value="ECO:0007669"/>
    <property type="project" value="TreeGrafter"/>
</dbReference>
<name>A0AAV9NA39_9EURO</name>
<sequence length="723" mass="77676">MSDEDGTQDTPQLSDSDSSENESDEEPIESLVAGRERRKTAGNRYDRETILEEAPAEDDPDEVALLFADNEDEVDEEFKSDDGDDEADMSSSDDDDQGPNAAADDLEGEKEIVKQAKDERSKKRKADLALTSVSGLRKKLKTDPTQPNLPAAKSKPSKKKERVTWVHAQDSGRSSLRKQTIAHRAETIQRLKESEAQSKKLKALKEKRDRERAEDAPKELTQADRLAEAARTERQNAKSLNRWEATEKKRQEEQAAKLAALKNRKLEGPVVSWWSAKATWIGPRLNKIGTKDGGDVLEGGNDTGGTITKKKPGRKTKAELERLAAEKNAANNTSETVQPAGMPLPPGVTQPDADPKKTENNLPPVVLPETKPESAGSSQENAADGSATASAVPETREMSTAAQTGPPTNDKISEPQKTADAPEPDPITNSPTAPAVSLLQGIFEYASMDEGAPIPLKGSVDEKRPSGPTMAERKDPDVPMMDDAAGESINTTAGVPATSQITPSNVEPHPQKNAIPNTAVTAQVPPPAPPVPLPAPAPEAEGVRPDDAVHSKDVVKTTQLSAPSGASTSSSSIPPTPTVIGSDVVKSEPLEQPPLEAKTSEVLPEPVVGYSTRNLVILEKFDGLSSQARQDYSLFYNQRKLGKTVKSLKHSQDLCPITALPVRYRDPATGIGFATAAAYKKLQELKDYGFAWSGMLGCYVGRNGAVAARGVPDGFLQETQTQT</sequence>
<feature type="region of interest" description="Disordered" evidence="2">
    <location>
        <begin position="1"/>
        <end position="250"/>
    </location>
</feature>
<evidence type="ECO:0000313" key="5">
    <source>
        <dbReference type="Proteomes" id="UP001358417"/>
    </source>
</evidence>
<feature type="region of interest" description="Disordered" evidence="2">
    <location>
        <begin position="285"/>
        <end position="435"/>
    </location>
</feature>
<dbReference type="SMART" id="SM00993">
    <property type="entry name" value="YL1_C"/>
    <property type="match status" value="1"/>
</dbReference>
<feature type="compositionally biased region" description="Basic and acidic residues" evidence="2">
    <location>
        <begin position="316"/>
        <end position="325"/>
    </location>
</feature>
<feature type="domain" description="Vps72/YL1 C-terminal" evidence="3">
    <location>
        <begin position="653"/>
        <end position="682"/>
    </location>
</feature>
<proteinExistence type="inferred from homology"/>
<feature type="compositionally biased region" description="Polar residues" evidence="2">
    <location>
        <begin position="488"/>
        <end position="505"/>
    </location>
</feature>
<feature type="compositionally biased region" description="Pro residues" evidence="2">
    <location>
        <begin position="524"/>
        <end position="537"/>
    </location>
</feature>
<feature type="compositionally biased region" description="Acidic residues" evidence="2">
    <location>
        <begin position="17"/>
        <end position="28"/>
    </location>
</feature>
<feature type="compositionally biased region" description="Low complexity" evidence="2">
    <location>
        <begin position="561"/>
        <end position="582"/>
    </location>
</feature>
<feature type="compositionally biased region" description="Basic and acidic residues" evidence="2">
    <location>
        <begin position="183"/>
        <end position="236"/>
    </location>
</feature>
<feature type="compositionally biased region" description="Basic and acidic residues" evidence="2">
    <location>
        <begin position="109"/>
        <end position="121"/>
    </location>
</feature>
<dbReference type="EMBL" id="JAVRRD010000017">
    <property type="protein sequence ID" value="KAK5050586.1"/>
    <property type="molecule type" value="Genomic_DNA"/>
</dbReference>
<dbReference type="PANTHER" id="PTHR13275">
    <property type="entry name" value="YL-1 PROTEIN TRANSCRIPTION FACTOR-LIKE 1"/>
    <property type="match status" value="1"/>
</dbReference>
<dbReference type="InterPro" id="IPR013272">
    <property type="entry name" value="Vps72/YL1_C"/>
</dbReference>
<accession>A0AAV9NA39</accession>
<feature type="compositionally biased region" description="Acidic residues" evidence="2">
    <location>
        <begin position="69"/>
        <end position="97"/>
    </location>
</feature>
<evidence type="ECO:0000256" key="2">
    <source>
        <dbReference type="SAM" id="MobiDB-lite"/>
    </source>
</evidence>
<evidence type="ECO:0000259" key="3">
    <source>
        <dbReference type="SMART" id="SM00993"/>
    </source>
</evidence>
<evidence type="ECO:0000313" key="4">
    <source>
        <dbReference type="EMBL" id="KAK5050586.1"/>
    </source>
</evidence>
<dbReference type="GeneID" id="89972051"/>
<dbReference type="PANTHER" id="PTHR13275:SF4">
    <property type="entry name" value="VACUOLAR PROTEIN SORTING-ASSOCIATED PROTEIN 72 HOMOLOG"/>
    <property type="match status" value="1"/>
</dbReference>
<comment type="caution">
    <text evidence="4">The sequence shown here is derived from an EMBL/GenBank/DDBJ whole genome shotgun (WGS) entry which is preliminary data.</text>
</comment>